<dbReference type="Proteomes" id="UP000865560">
    <property type="component" value="Unassembled WGS sequence"/>
</dbReference>
<keyword evidence="2" id="KW-0418">Kinase</keyword>
<accession>A0A1E7NKB4</accession>
<evidence type="ECO:0000313" key="2">
    <source>
        <dbReference type="EMBL" id="OEV46127.1"/>
    </source>
</evidence>
<reference evidence="3" key="2">
    <citation type="journal article" date="2019" name="Appl. Environ. Microbiol.">
        <title>Population genetics and characterization of Campylobacter jejuni isolates in western jackdaws and game birds in Finland.</title>
        <authorList>
            <person name="Kovanen S."/>
            <person name="Rossi M."/>
            <person name="Pohja-Mykra M."/>
            <person name="Nieminen T."/>
            <person name="Raunio-Saarnisto M."/>
            <person name="Sauvala M."/>
            <person name="Fredriksson-Ahomaa M."/>
            <person name="Hanninen M.L."/>
            <person name="Kivisto R."/>
        </authorList>
    </citation>
    <scope>NUCLEOTIDE SEQUENCE [LARGE SCALE GENOMIC DNA]</scope>
    <source>
        <strain evidence="3">CB296</strain>
    </source>
</reference>
<evidence type="ECO:0000313" key="3">
    <source>
        <dbReference type="EMBL" id="RTJ95470.1"/>
    </source>
</evidence>
<evidence type="ECO:0000313" key="5">
    <source>
        <dbReference type="Proteomes" id="UP000865560"/>
    </source>
</evidence>
<feature type="domain" description="DUF2779" evidence="1">
    <location>
        <begin position="297"/>
        <end position="420"/>
    </location>
</feature>
<dbReference type="AlphaFoldDB" id="A0A1E7NKB4"/>
<dbReference type="EMBL" id="PRCK01000004">
    <property type="protein sequence ID" value="RTJ95470.1"/>
    <property type="molecule type" value="Genomic_DNA"/>
</dbReference>
<proteinExistence type="predicted"/>
<sequence>MFLSKSKYTKGIQCAKSLWLNTYKNEVLSTPNENALAKFSTGNKIGELAYKLFPSGIKIKFENSSFDEKCEQTRQLLKNNQEVIYEATFCYNDILVMIDILQNTKEGLIINEVKSSTSLKNIYTDDCSLQYYVLSNLNYKIKQVNLIYLNNEYIREDFLDINKLFIINDITKEVLLYQEQVKENLKYFEEILNKKEEPNIDIGTHCFNPYECEGYEYCWNKQRNLCENENIFNISRLNTNKKFEFYYKNIIDLKDIKDLSNFNENQQIQIKASLNKEIYINKDNIKKFLDTLNYPIYHLDFETFMQAVPEFKGIKPYMQIPFQYSLHIDHKDKLEHKEFLSECGVDPRYELAKKIINDIPKDVCVLAYNASFEKGVIRNLAITYPELSEYLLNIEKNIKDLMLPFQNKDYYHYKMQGSYSIKKVLPALIPDMEKAYKDLELIHNGNEAMQSFELMQNMDQNTQVKYRKALLEYCKLDTLAMVKILKHLEEITKF</sequence>
<dbReference type="GO" id="GO:0016301">
    <property type="term" value="F:kinase activity"/>
    <property type="evidence" value="ECO:0007669"/>
    <property type="project" value="UniProtKB-KW"/>
</dbReference>
<comment type="caution">
    <text evidence="3">The sequence shown here is derived from an EMBL/GenBank/DDBJ whole genome shotgun (WGS) entry which is preliminary data.</text>
</comment>
<gene>
    <name evidence="2" type="ORF">AJY60_06865</name>
    <name evidence="3" type="ORF">C3H42_05275</name>
</gene>
<dbReference type="Proteomes" id="UP000287237">
    <property type="component" value="Unassembled WGS sequence"/>
</dbReference>
<evidence type="ECO:0000259" key="1">
    <source>
        <dbReference type="Pfam" id="PF11074"/>
    </source>
</evidence>
<reference evidence="2 5" key="1">
    <citation type="submission" date="2016-09" db="EMBL/GenBank/DDBJ databases">
        <title>Campylobacter from American crows.</title>
        <authorList>
            <person name="Weis A.M."/>
            <person name="Weimer B.C."/>
            <person name="Townsend A.K."/>
            <person name="Taff C."/>
        </authorList>
    </citation>
    <scope>NUCLEOTIDE SEQUENCE [LARGE SCALE GENOMIC DNA]</scope>
    <source>
        <strain evidence="2 5">BCW_3791</strain>
    </source>
</reference>
<organism evidence="3 4">
    <name type="scientific">Campylobacter jejuni</name>
    <dbReference type="NCBI Taxonomy" id="197"/>
    <lineage>
        <taxon>Bacteria</taxon>
        <taxon>Pseudomonadati</taxon>
        <taxon>Campylobacterota</taxon>
        <taxon>Epsilonproteobacteria</taxon>
        <taxon>Campylobacterales</taxon>
        <taxon>Campylobacteraceae</taxon>
        <taxon>Campylobacter</taxon>
    </lineage>
</organism>
<keyword evidence="2" id="KW-0808">Transferase</keyword>
<dbReference type="Pfam" id="PF11074">
    <property type="entry name" value="DUF2779"/>
    <property type="match status" value="1"/>
</dbReference>
<name>A0A1E7NKB4_CAMJU</name>
<protein>
    <submittedName>
        <fullName evidence="3">DUF2779 domain-containing protein</fullName>
    </submittedName>
    <submittedName>
        <fullName evidence="2">Phosphomethylpyrimidine kinase</fullName>
    </submittedName>
</protein>
<dbReference type="EMBL" id="MJVJ01000104">
    <property type="protein sequence ID" value="OEV46127.1"/>
    <property type="molecule type" value="Genomic_DNA"/>
</dbReference>
<evidence type="ECO:0000313" key="4">
    <source>
        <dbReference type="Proteomes" id="UP000287237"/>
    </source>
</evidence>
<dbReference type="InterPro" id="IPR021301">
    <property type="entry name" value="DUF2779"/>
</dbReference>
<dbReference type="RefSeq" id="WP_070239826.1">
    <property type="nucleotide sequence ID" value="NZ_JASUQV010000006.1"/>
</dbReference>